<protein>
    <submittedName>
        <fullName evidence="1">Uncharacterized protein</fullName>
    </submittedName>
</protein>
<gene>
    <name evidence="1" type="ORF">PV07_05972</name>
</gene>
<name>A0A0D2CGF4_9EURO</name>
<dbReference type="Gene3D" id="2.40.160.20">
    <property type="match status" value="1"/>
</dbReference>
<dbReference type="AlphaFoldDB" id="A0A0D2CGF4"/>
<dbReference type="GeneID" id="27345166"/>
<evidence type="ECO:0000313" key="1">
    <source>
        <dbReference type="EMBL" id="KIW30213.1"/>
    </source>
</evidence>
<accession>A0A0D2CGF4</accession>
<evidence type="ECO:0000313" key="2">
    <source>
        <dbReference type="Proteomes" id="UP000054466"/>
    </source>
</evidence>
<proteinExistence type="predicted"/>
<keyword evidence="2" id="KW-1185">Reference proteome</keyword>
<dbReference type="EMBL" id="KN847042">
    <property type="protein sequence ID" value="KIW30213.1"/>
    <property type="molecule type" value="Genomic_DNA"/>
</dbReference>
<reference evidence="1 2" key="1">
    <citation type="submission" date="2015-01" db="EMBL/GenBank/DDBJ databases">
        <title>The Genome Sequence of Cladophialophora immunda CBS83496.</title>
        <authorList>
            <consortium name="The Broad Institute Genomics Platform"/>
            <person name="Cuomo C."/>
            <person name="de Hoog S."/>
            <person name="Gorbushina A."/>
            <person name="Stielow B."/>
            <person name="Teixiera M."/>
            <person name="Abouelleil A."/>
            <person name="Chapman S.B."/>
            <person name="Priest M."/>
            <person name="Young S.K."/>
            <person name="Wortman J."/>
            <person name="Nusbaum C."/>
            <person name="Birren B."/>
        </authorList>
    </citation>
    <scope>NUCLEOTIDE SEQUENCE [LARGE SCALE GENOMIC DNA]</scope>
    <source>
        <strain evidence="1 2">CBS 83496</strain>
    </source>
</reference>
<dbReference type="Pfam" id="PF11578">
    <property type="entry name" value="DUF3237"/>
    <property type="match status" value="1"/>
</dbReference>
<dbReference type="OrthoDB" id="2544694at2759"/>
<organism evidence="1 2">
    <name type="scientific">Cladophialophora immunda</name>
    <dbReference type="NCBI Taxonomy" id="569365"/>
    <lineage>
        <taxon>Eukaryota</taxon>
        <taxon>Fungi</taxon>
        <taxon>Dikarya</taxon>
        <taxon>Ascomycota</taxon>
        <taxon>Pezizomycotina</taxon>
        <taxon>Eurotiomycetes</taxon>
        <taxon>Chaetothyriomycetidae</taxon>
        <taxon>Chaetothyriales</taxon>
        <taxon>Herpotrichiellaceae</taxon>
        <taxon>Cladophialophora</taxon>
    </lineage>
</organism>
<dbReference type="RefSeq" id="XP_016250429.1">
    <property type="nucleotide sequence ID" value="XM_016392910.1"/>
</dbReference>
<dbReference type="VEuPathDB" id="FungiDB:PV07_05972"/>
<sequence>MAPIEAPKLTHVFDLTVIGPPGFASEGTQHSATSVAHVYRGSLVSADGSINLELKAGSDWMTLHEGYAHMDARVSCASPAESQPQLQCDIRYLGVCAFDGPMLDLWKGKQESIDFGEAYYYTQPMLSSRSEALAWVNRTVFIAMGKLFVRSDGDVEAVYRMFKVG</sequence>
<dbReference type="HOGENOM" id="CLU_1643737_0_0_1"/>
<dbReference type="Proteomes" id="UP000054466">
    <property type="component" value="Unassembled WGS sequence"/>
</dbReference>